<dbReference type="RefSeq" id="WP_162074361.1">
    <property type="nucleotide sequence ID" value="NZ_CACVBY010000148.1"/>
</dbReference>
<keyword evidence="2" id="KW-1185">Reference proteome</keyword>
<accession>A0A6N4XY61</accession>
<protein>
    <recommendedName>
        <fullName evidence="3">HEXXH motif-containing protein</fullName>
    </recommendedName>
</protein>
<name>A0A6N4XY61_9FLAO</name>
<evidence type="ECO:0000313" key="2">
    <source>
        <dbReference type="Proteomes" id="UP000445309"/>
    </source>
</evidence>
<reference evidence="1 2" key="1">
    <citation type="submission" date="2020-01" db="EMBL/GenBank/DDBJ databases">
        <authorList>
            <person name="Rodrigo-Torres L."/>
            <person name="Arahal R. D."/>
            <person name="Lucena T."/>
        </authorList>
    </citation>
    <scope>NUCLEOTIDE SEQUENCE [LARGE SCALE GENOMIC DNA]</scope>
    <source>
        <strain evidence="1 2">CECT 9393</strain>
    </source>
</reference>
<sequence length="401" mass="47499">MNNPLQPILLPFLEQGLETQNQNIKLLLYKRDADIFNSLDFESETIYQEPLFFSYFNNSDSNIVQLEQILAGFSNGNKFRVQTDKFGKFYIPNIGWFITDKKNENLVFYKNEMFLKKEDIKVDFTLEPLSLIENIPIEILKYPIPLLEQCFFNVDKKLIEVEIEKITKEHLEHLTKAYQFIKKNIPTQFQLIEKYANKCMVFNVNTYERNSFATMKAVGIGFYNAYQEDYDEVFFVDDIAHQTGHVIFYTLLSNIENFFNVPKETVLETIELPNGTFIENRDLYVLFHALYTYYTSFICLDACIGAGDFDKRQTHEAKGRIAFYINKCYNDLILIDHEPFNTEENALKYFTENGLSIYKEIKNTWLEMSKKWFDEVKVYDLSNQPYNFTYSKFIELNPLTY</sequence>
<dbReference type="Proteomes" id="UP000445309">
    <property type="component" value="Unassembled WGS sequence"/>
</dbReference>
<proteinExistence type="predicted"/>
<evidence type="ECO:0000313" key="1">
    <source>
        <dbReference type="EMBL" id="CAA7393054.1"/>
    </source>
</evidence>
<evidence type="ECO:0008006" key="3">
    <source>
        <dbReference type="Google" id="ProtNLM"/>
    </source>
</evidence>
<dbReference type="EMBL" id="CACVBY010000148">
    <property type="protein sequence ID" value="CAA7393054.1"/>
    <property type="molecule type" value="Genomic_DNA"/>
</dbReference>
<gene>
    <name evidence="1" type="ORF">CHRY9393_03454</name>
</gene>
<organism evidence="1 2">
    <name type="scientific">Chryseobacterium fistulae</name>
    <dbReference type="NCBI Taxonomy" id="2675058"/>
    <lineage>
        <taxon>Bacteria</taxon>
        <taxon>Pseudomonadati</taxon>
        <taxon>Bacteroidota</taxon>
        <taxon>Flavobacteriia</taxon>
        <taxon>Flavobacteriales</taxon>
        <taxon>Weeksellaceae</taxon>
        <taxon>Chryseobacterium group</taxon>
        <taxon>Chryseobacterium</taxon>
    </lineage>
</organism>
<dbReference type="AlphaFoldDB" id="A0A6N4XY61"/>